<sequence length="449" mass="49207">MTVSFRPARRVLGLTLLALAGLGAASAPALAAPNEQFVPLPTYRVGPYASSGTLWWAGILDYFRYINEVEGGINGVKLVWQECETEWSTDRIVECYERFKNGRDGAPTAFFFTHSTPASYALMDKGAADHIPLIDPAGGRTESTDGGVFPYAFPLLLNYYSQASVGINFIAQREGGFDKLKGKKIATVYHDSAYGRETQAAIALLAKKYGFENIQIPVADPGNEQSAQWRQVRQAKPDWIFLRTWGVSTPVAIKTAARFGFPVDHIIGDVWAGSEADVLPAGAAAKGYKAIAPFPGGAQFEIHKRLKKAILDAGKSDLKDPKFFGSVYYNIGLINAATAVEALRTGQQKFGNRPLNGEEGRWAFEHLDITDARLKEIGFYGLLQKIKLSCNEHEGGGAARLQEWDGSKWVQITDWVQADRPTLRPLIDQKAAAYAKEKGITPRDCRKAG</sequence>
<accession>A0A643FCW8</accession>
<evidence type="ECO:0000256" key="1">
    <source>
        <dbReference type="ARBA" id="ARBA00010062"/>
    </source>
</evidence>
<dbReference type="CDD" id="cd06334">
    <property type="entry name" value="PBP1_ABC_ligand_binding-like"/>
    <property type="match status" value="1"/>
</dbReference>
<dbReference type="PANTHER" id="PTHR47235:SF1">
    <property type="entry name" value="BLR6548 PROTEIN"/>
    <property type="match status" value="1"/>
</dbReference>
<protein>
    <submittedName>
        <fullName evidence="5">ABC transporter substrate-binding protein</fullName>
    </submittedName>
</protein>
<comment type="caution">
    <text evidence="5">The sequence shown here is derived from an EMBL/GenBank/DDBJ whole genome shotgun (WGS) entry which is preliminary data.</text>
</comment>
<keyword evidence="2 3" id="KW-0732">Signal</keyword>
<dbReference type="EMBL" id="VZPB01000019">
    <property type="protein sequence ID" value="KAB0583021.1"/>
    <property type="molecule type" value="Genomic_DNA"/>
</dbReference>
<evidence type="ECO:0000259" key="4">
    <source>
        <dbReference type="Pfam" id="PF13458"/>
    </source>
</evidence>
<feature type="domain" description="Leucine-binding protein" evidence="4">
    <location>
        <begin position="38"/>
        <end position="406"/>
    </location>
</feature>
<comment type="similarity">
    <text evidence="1">Belongs to the leucine-binding protein family.</text>
</comment>
<dbReference type="SUPFAM" id="SSF53822">
    <property type="entry name" value="Periplasmic binding protein-like I"/>
    <property type="match status" value="1"/>
</dbReference>
<evidence type="ECO:0000256" key="2">
    <source>
        <dbReference type="ARBA" id="ARBA00022729"/>
    </source>
</evidence>
<name>A0A643FCW8_IDEDE</name>
<dbReference type="PANTHER" id="PTHR47235">
    <property type="entry name" value="BLR6548 PROTEIN"/>
    <property type="match status" value="1"/>
</dbReference>
<dbReference type="InterPro" id="IPR028081">
    <property type="entry name" value="Leu-bd"/>
</dbReference>
<gene>
    <name evidence="5" type="ORF">F7Q92_09825</name>
</gene>
<dbReference type="AlphaFoldDB" id="A0A643FCW8"/>
<dbReference type="InterPro" id="IPR028082">
    <property type="entry name" value="Peripla_BP_I"/>
</dbReference>
<feature type="signal peptide" evidence="3">
    <location>
        <begin position="1"/>
        <end position="31"/>
    </location>
</feature>
<organism evidence="5 6">
    <name type="scientific">Ideonella dechloratans</name>
    <dbReference type="NCBI Taxonomy" id="36863"/>
    <lineage>
        <taxon>Bacteria</taxon>
        <taxon>Pseudomonadati</taxon>
        <taxon>Pseudomonadota</taxon>
        <taxon>Betaproteobacteria</taxon>
        <taxon>Burkholderiales</taxon>
        <taxon>Sphaerotilaceae</taxon>
        <taxon>Ideonella</taxon>
    </lineage>
</organism>
<dbReference type="RefSeq" id="WP_151123973.1">
    <property type="nucleotide sequence ID" value="NZ_CP088081.1"/>
</dbReference>
<keyword evidence="6" id="KW-1185">Reference proteome</keyword>
<dbReference type="Gene3D" id="3.40.50.2300">
    <property type="match status" value="2"/>
</dbReference>
<evidence type="ECO:0000313" key="5">
    <source>
        <dbReference type="EMBL" id="KAB0583021.1"/>
    </source>
</evidence>
<reference evidence="5 6" key="1">
    <citation type="submission" date="2019-09" db="EMBL/GenBank/DDBJ databases">
        <title>Draft genome sequences of 48 bacterial type strains from the CCUG.</title>
        <authorList>
            <person name="Tunovic T."/>
            <person name="Pineiro-Iglesias B."/>
            <person name="Unosson C."/>
            <person name="Inganas E."/>
            <person name="Ohlen M."/>
            <person name="Cardew S."/>
            <person name="Jensie-Markopoulos S."/>
            <person name="Salva-Serra F."/>
            <person name="Jaen-Luchoro D."/>
            <person name="Karlsson R."/>
            <person name="Svensson-Stadler L."/>
            <person name="Chun J."/>
            <person name="Moore E."/>
        </authorList>
    </citation>
    <scope>NUCLEOTIDE SEQUENCE [LARGE SCALE GENOMIC DNA]</scope>
    <source>
        <strain evidence="5 6">CCUG 30977</strain>
    </source>
</reference>
<proteinExistence type="inferred from homology"/>
<feature type="chain" id="PRO_5025028770" evidence="3">
    <location>
        <begin position="32"/>
        <end position="449"/>
    </location>
</feature>
<evidence type="ECO:0000256" key="3">
    <source>
        <dbReference type="SAM" id="SignalP"/>
    </source>
</evidence>
<dbReference type="Proteomes" id="UP000430120">
    <property type="component" value="Unassembled WGS sequence"/>
</dbReference>
<evidence type="ECO:0000313" key="6">
    <source>
        <dbReference type="Proteomes" id="UP000430120"/>
    </source>
</evidence>
<dbReference type="OrthoDB" id="5297022at2"/>
<dbReference type="Pfam" id="PF13458">
    <property type="entry name" value="Peripla_BP_6"/>
    <property type="match status" value="1"/>
</dbReference>